<organism evidence="5 6">
    <name type="scientific">Chondromyces apiculatus DSM 436</name>
    <dbReference type="NCBI Taxonomy" id="1192034"/>
    <lineage>
        <taxon>Bacteria</taxon>
        <taxon>Pseudomonadati</taxon>
        <taxon>Myxococcota</taxon>
        <taxon>Polyangia</taxon>
        <taxon>Polyangiales</taxon>
        <taxon>Polyangiaceae</taxon>
        <taxon>Chondromyces</taxon>
    </lineage>
</organism>
<dbReference type="FunFam" id="3.30.300.30:FF:000008">
    <property type="entry name" value="2,3-dihydroxybenzoate-AMP ligase"/>
    <property type="match status" value="1"/>
</dbReference>
<keyword evidence="6" id="KW-1185">Reference proteome</keyword>
<dbReference type="PANTHER" id="PTHR43767">
    <property type="entry name" value="LONG-CHAIN-FATTY-ACID--COA LIGASE"/>
    <property type="match status" value="1"/>
</dbReference>
<comment type="similarity">
    <text evidence="1">Belongs to the ATP-dependent AMP-binding enzyme family.</text>
</comment>
<dbReference type="InterPro" id="IPR025110">
    <property type="entry name" value="AMP-bd_C"/>
</dbReference>
<dbReference type="eggNOG" id="COG0318">
    <property type="taxonomic scope" value="Bacteria"/>
</dbReference>
<accession>A0A017TF24</accession>
<dbReference type="OrthoDB" id="5483897at2"/>
<evidence type="ECO:0000256" key="1">
    <source>
        <dbReference type="ARBA" id="ARBA00006432"/>
    </source>
</evidence>
<proteinExistence type="inferred from homology"/>
<evidence type="ECO:0000256" key="2">
    <source>
        <dbReference type="ARBA" id="ARBA00022598"/>
    </source>
</evidence>
<dbReference type="AlphaFoldDB" id="A0A017TF24"/>
<dbReference type="STRING" id="1192034.CAP_0255"/>
<dbReference type="Pfam" id="PF13193">
    <property type="entry name" value="AMP-binding_C"/>
    <property type="match status" value="1"/>
</dbReference>
<dbReference type="NCBIfam" id="NF004837">
    <property type="entry name" value="PRK06187.1"/>
    <property type="match status" value="1"/>
</dbReference>
<dbReference type="SUPFAM" id="SSF56801">
    <property type="entry name" value="Acetyl-CoA synthetase-like"/>
    <property type="match status" value="1"/>
</dbReference>
<protein>
    <submittedName>
        <fullName evidence="5">Long-chain-fatty-acid--CoA ligase</fullName>
    </submittedName>
</protein>
<dbReference type="EMBL" id="ASRX01000010">
    <property type="protein sequence ID" value="EYF07502.1"/>
    <property type="molecule type" value="Genomic_DNA"/>
</dbReference>
<dbReference type="InterPro" id="IPR000873">
    <property type="entry name" value="AMP-dep_synth/lig_dom"/>
</dbReference>
<evidence type="ECO:0000259" key="3">
    <source>
        <dbReference type="Pfam" id="PF00501"/>
    </source>
</evidence>
<keyword evidence="2 5" id="KW-0436">Ligase</keyword>
<reference evidence="5 6" key="1">
    <citation type="submission" date="2013-05" db="EMBL/GenBank/DDBJ databases">
        <title>Genome assembly of Chondromyces apiculatus DSM 436.</title>
        <authorList>
            <person name="Sharma G."/>
            <person name="Khatri I."/>
            <person name="Kaur C."/>
            <person name="Mayilraj S."/>
            <person name="Subramanian S."/>
        </authorList>
    </citation>
    <scope>NUCLEOTIDE SEQUENCE [LARGE SCALE GENOMIC DNA]</scope>
    <source>
        <strain evidence="5 6">DSM 436</strain>
    </source>
</reference>
<gene>
    <name evidence="5" type="ORF">CAP_0255</name>
</gene>
<dbReference type="Proteomes" id="UP000019678">
    <property type="component" value="Unassembled WGS sequence"/>
</dbReference>
<feature type="domain" description="AMP-binding enzyme C-terminal" evidence="4">
    <location>
        <begin position="431"/>
        <end position="506"/>
    </location>
</feature>
<comment type="caution">
    <text evidence="5">The sequence shown here is derived from an EMBL/GenBank/DDBJ whole genome shotgun (WGS) entry which is preliminary data.</text>
</comment>
<dbReference type="RefSeq" id="WP_044237843.1">
    <property type="nucleotide sequence ID" value="NZ_ASRX01000010.1"/>
</dbReference>
<dbReference type="Gene3D" id="3.30.300.30">
    <property type="match status" value="1"/>
</dbReference>
<evidence type="ECO:0000313" key="5">
    <source>
        <dbReference type="EMBL" id="EYF07502.1"/>
    </source>
</evidence>
<sequence>MQSDAHTTSTLASVIRTHAAERPGAVALIQDDEAVTYKELHARSNRVAQALQACGIGPADRVAFLDKNGIAYFELLFGAAKLNAVLVAINWRLTPREVEYIVNDAEATVFVFGAEYADMAAALARELKRVKKFVVIGANDRFEPYARWRDAAGSTDPGIEAAGSDIAFHVYSSGTTGHPKGVMLSHDNLFSLLPASSANWKVDASSVNMVALPVFHIGGCGWAMVGMFNGCTSVIVRDVQPAALIDLIGKHRITHAFLVPVLLHVMQLAPNAARGDYSSLKLVVYGAAPISEEVLGGAVKLLGCGFAQAYGLTETTGAIVTLPPEDHDLEGLHRHRLRAAGKPHAGVEVKIVAPQTGEELPVGTPGEIWTRSRQNMVGYWRLEGDSATSMTGDGWLKTGDIGYFDGDGYLYIHDRLKDMIITGGENVYPAEVENVLMKHETVADVAVIGIPSEKWGESPLAVVVPVKGAVVNEKDLLAFARKYLAGFKVPVGIELRAELPRTPSGKVLKKDLRAHYWEGCTRAIN</sequence>
<dbReference type="GO" id="GO:0016878">
    <property type="term" value="F:acid-thiol ligase activity"/>
    <property type="evidence" value="ECO:0007669"/>
    <property type="project" value="UniProtKB-ARBA"/>
</dbReference>
<dbReference type="InterPro" id="IPR042099">
    <property type="entry name" value="ANL_N_sf"/>
</dbReference>
<evidence type="ECO:0000259" key="4">
    <source>
        <dbReference type="Pfam" id="PF13193"/>
    </source>
</evidence>
<dbReference type="Pfam" id="PF00501">
    <property type="entry name" value="AMP-binding"/>
    <property type="match status" value="1"/>
</dbReference>
<dbReference type="PANTHER" id="PTHR43767:SF1">
    <property type="entry name" value="NONRIBOSOMAL PEPTIDE SYNTHASE PES1 (EUROFUNG)-RELATED"/>
    <property type="match status" value="1"/>
</dbReference>
<dbReference type="Gene3D" id="3.40.50.12780">
    <property type="entry name" value="N-terminal domain of ligase-like"/>
    <property type="match status" value="1"/>
</dbReference>
<feature type="domain" description="AMP-dependent synthetase/ligase" evidence="3">
    <location>
        <begin position="16"/>
        <end position="380"/>
    </location>
</feature>
<dbReference type="InterPro" id="IPR050237">
    <property type="entry name" value="ATP-dep_AMP-bd_enzyme"/>
</dbReference>
<dbReference type="InterPro" id="IPR045851">
    <property type="entry name" value="AMP-bd_C_sf"/>
</dbReference>
<name>A0A017TF24_9BACT</name>
<evidence type="ECO:0000313" key="6">
    <source>
        <dbReference type="Proteomes" id="UP000019678"/>
    </source>
</evidence>